<dbReference type="AlphaFoldDB" id="A0A9X4L762"/>
<sequence>MIKVGVIGYGHQVKRLLGMMQEMDRSCRITAIADVRHHEIRERMIADGGDPSGISFYGNADDMLDNEELDGVFVGTRCSLHTPMALKVLPRQLPLYLEKPVATTMEDLVKLRDADALYGSKTVVSFPLRVTHHVQLVKEIIDSGKIGTVEHVQAVNNVNYGNIYYHGWFRDETETQGLFVQKSDA</sequence>
<comment type="caution">
    <text evidence="2">The sequence shown here is derived from an EMBL/GenBank/DDBJ whole genome shotgun (WGS) entry which is preliminary data.</text>
</comment>
<dbReference type="GO" id="GO:0000166">
    <property type="term" value="F:nucleotide binding"/>
    <property type="evidence" value="ECO:0007669"/>
    <property type="project" value="InterPro"/>
</dbReference>
<dbReference type="Proteomes" id="UP001153404">
    <property type="component" value="Unassembled WGS sequence"/>
</dbReference>
<protein>
    <submittedName>
        <fullName evidence="2">Gfo/Idh/MocA family oxidoreductase</fullName>
    </submittedName>
</protein>
<dbReference type="EMBL" id="JAPDIA010000009">
    <property type="protein sequence ID" value="MDG0814702.1"/>
    <property type="molecule type" value="Genomic_DNA"/>
</dbReference>
<evidence type="ECO:0000313" key="3">
    <source>
        <dbReference type="Proteomes" id="UP001153404"/>
    </source>
</evidence>
<keyword evidence="3" id="KW-1185">Reference proteome</keyword>
<dbReference type="InterPro" id="IPR000683">
    <property type="entry name" value="Gfo/Idh/MocA-like_OxRdtase_N"/>
</dbReference>
<dbReference type="PANTHER" id="PTHR43377:SF2">
    <property type="entry name" value="BINDING ROSSMANN FOLD OXIDOREDUCTASE, PUTATIVE (AFU_ORTHOLOGUE AFUA_4G00560)-RELATED"/>
    <property type="match status" value="1"/>
</dbReference>
<dbReference type="Gene3D" id="3.40.50.720">
    <property type="entry name" value="NAD(P)-binding Rossmann-like Domain"/>
    <property type="match status" value="1"/>
</dbReference>
<gene>
    <name evidence="2" type="ORF">OMP40_39505</name>
</gene>
<dbReference type="SUPFAM" id="SSF51735">
    <property type="entry name" value="NAD(P)-binding Rossmann-fold domains"/>
    <property type="match status" value="1"/>
</dbReference>
<dbReference type="PANTHER" id="PTHR43377">
    <property type="entry name" value="BILIVERDIN REDUCTASE A"/>
    <property type="match status" value="1"/>
</dbReference>
<organism evidence="2 3">
    <name type="scientific">Cohnella rhizosphaerae</name>
    <dbReference type="NCBI Taxonomy" id="1457232"/>
    <lineage>
        <taxon>Bacteria</taxon>
        <taxon>Bacillati</taxon>
        <taxon>Bacillota</taxon>
        <taxon>Bacilli</taxon>
        <taxon>Bacillales</taxon>
        <taxon>Paenibacillaceae</taxon>
        <taxon>Cohnella</taxon>
    </lineage>
</organism>
<feature type="domain" description="Gfo/Idh/MocA-like oxidoreductase N-terminal" evidence="1">
    <location>
        <begin position="2"/>
        <end position="114"/>
    </location>
</feature>
<dbReference type="Pfam" id="PF01408">
    <property type="entry name" value="GFO_IDH_MocA"/>
    <property type="match status" value="1"/>
</dbReference>
<name>A0A9X4L762_9BACL</name>
<dbReference type="InterPro" id="IPR036291">
    <property type="entry name" value="NAD(P)-bd_dom_sf"/>
</dbReference>
<dbReference type="RefSeq" id="WP_277539667.1">
    <property type="nucleotide sequence ID" value="NZ_JAPDIA010000009.1"/>
</dbReference>
<dbReference type="InterPro" id="IPR051450">
    <property type="entry name" value="Gfo/Idh/MocA_Oxidoreductases"/>
</dbReference>
<accession>A0A9X4L762</accession>
<reference evidence="2" key="1">
    <citation type="submission" date="2022-10" db="EMBL/GenBank/DDBJ databases">
        <title>Comparative genomic analysis of Cohnella hashimotonis sp. nov., isolated from the International Space Station.</title>
        <authorList>
            <person name="Simpson A."/>
            <person name="Venkateswaran K."/>
        </authorList>
    </citation>
    <scope>NUCLEOTIDE SEQUENCE</scope>
    <source>
        <strain evidence="2">DSM 28161</strain>
    </source>
</reference>
<evidence type="ECO:0000313" key="2">
    <source>
        <dbReference type="EMBL" id="MDG0814702.1"/>
    </source>
</evidence>
<proteinExistence type="predicted"/>
<evidence type="ECO:0000259" key="1">
    <source>
        <dbReference type="Pfam" id="PF01408"/>
    </source>
</evidence>